<evidence type="ECO:0008006" key="3">
    <source>
        <dbReference type="Google" id="ProtNLM"/>
    </source>
</evidence>
<accession>A0A5Q2Q5G0</accession>
<dbReference type="KEGG" id="llp:GH975_00990"/>
<sequence>MRWIVVVVSAFSFWASAQGIPAYYRFIDEAGRTQLSDKIPPAQVKRGYEVLDSQLFVIRRVAPELTPAQLAARELERQRQAEIAAQAAKDQQLLMRYPSVADLDMAERNDIERLELQVLIADKTLEIQRTALAQVERQAAREERNGAISDDTLNRVSERSLDVAKLELALAKRHIEINDLRALYAARRARIERLVGQR</sequence>
<proteinExistence type="predicted"/>
<gene>
    <name evidence="1" type="ORF">GH975_00990</name>
</gene>
<name>A0A5Q2Q5G0_9GAMM</name>
<evidence type="ECO:0000313" key="2">
    <source>
        <dbReference type="Proteomes" id="UP000388235"/>
    </source>
</evidence>
<dbReference type="EMBL" id="CP045871">
    <property type="protein sequence ID" value="QGG79209.1"/>
    <property type="molecule type" value="Genomic_DNA"/>
</dbReference>
<dbReference type="OrthoDB" id="6080407at2"/>
<dbReference type="AlphaFoldDB" id="A0A5Q2Q5G0"/>
<keyword evidence="2" id="KW-1185">Reference proteome</keyword>
<dbReference type="RefSeq" id="WP_153712713.1">
    <property type="nucleotide sequence ID" value="NZ_CP045871.1"/>
</dbReference>
<reference evidence="1 2" key="1">
    <citation type="submission" date="2019-11" db="EMBL/GenBank/DDBJ databases">
        <authorList>
            <person name="Khan S.A."/>
            <person name="Jeon C.O."/>
            <person name="Chun B.H."/>
        </authorList>
    </citation>
    <scope>NUCLEOTIDE SEQUENCE [LARGE SCALE GENOMIC DNA]</scope>
    <source>
        <strain evidence="1 2">IMCC 1097</strain>
    </source>
</reference>
<dbReference type="Proteomes" id="UP000388235">
    <property type="component" value="Chromosome"/>
</dbReference>
<organism evidence="1 2">
    <name type="scientific">Litorivicinus lipolyticus</name>
    <dbReference type="NCBI Taxonomy" id="418701"/>
    <lineage>
        <taxon>Bacteria</taxon>
        <taxon>Pseudomonadati</taxon>
        <taxon>Pseudomonadota</taxon>
        <taxon>Gammaproteobacteria</taxon>
        <taxon>Oceanospirillales</taxon>
        <taxon>Litorivicinaceae</taxon>
        <taxon>Litorivicinus</taxon>
    </lineage>
</organism>
<evidence type="ECO:0000313" key="1">
    <source>
        <dbReference type="EMBL" id="QGG79209.1"/>
    </source>
</evidence>
<protein>
    <recommendedName>
        <fullName evidence="3">DUF4124 domain-containing protein</fullName>
    </recommendedName>
</protein>